<gene>
    <name evidence="2" type="ORF">ATSB10_24550</name>
</gene>
<dbReference type="STRING" id="445710.ATSB10_24550"/>
<protein>
    <submittedName>
        <fullName evidence="2">Uncharacterized protein</fullName>
    </submittedName>
</protein>
<accession>A0A161J7Q2</accession>
<name>A0A161J7Q2_9GAMM</name>
<dbReference type="Proteomes" id="UP000077255">
    <property type="component" value="Chromosome"/>
</dbReference>
<evidence type="ECO:0000313" key="3">
    <source>
        <dbReference type="Proteomes" id="UP000077255"/>
    </source>
</evidence>
<evidence type="ECO:0000313" key="2">
    <source>
        <dbReference type="EMBL" id="AND69909.1"/>
    </source>
</evidence>
<dbReference type="EMBL" id="CP014841">
    <property type="protein sequence ID" value="AND69909.1"/>
    <property type="molecule type" value="Genomic_DNA"/>
</dbReference>
<reference evidence="2 3" key="1">
    <citation type="submission" date="2016-02" db="EMBL/GenBank/DDBJ databases">
        <title>Complete genome sequencing and analysis of ATSB10, Dyella thiooxydans isolated from rhizosphere soil of sunflower (Helianthus annuus L.).</title>
        <authorList>
            <person name="Lee Y."/>
            <person name="Hwangbo K."/>
            <person name="Chung H."/>
            <person name="Yoo J."/>
            <person name="Kim K.Y."/>
            <person name="Sa T.M."/>
            <person name="Um Y."/>
            <person name="Madhaiyan M."/>
        </authorList>
    </citation>
    <scope>NUCLEOTIDE SEQUENCE [LARGE SCALE GENOMIC DNA]</scope>
    <source>
        <strain evidence="2 3">ATSB10</strain>
    </source>
</reference>
<dbReference type="KEGG" id="dtx:ATSB10_24550"/>
<evidence type="ECO:0000256" key="1">
    <source>
        <dbReference type="SAM" id="Phobius"/>
    </source>
</evidence>
<keyword evidence="1" id="KW-0472">Membrane</keyword>
<dbReference type="AlphaFoldDB" id="A0A161J7Q2"/>
<keyword evidence="3" id="KW-1185">Reference proteome</keyword>
<sequence>MTKTLDENTDRDAELRGFEPLRVILAVGGLVLGLLMALH</sequence>
<proteinExistence type="predicted"/>
<keyword evidence="1" id="KW-0812">Transmembrane</keyword>
<dbReference type="PATRIC" id="fig|445710.3.peg.2449"/>
<organism evidence="2 3">
    <name type="scientific">Dyella thiooxydans</name>
    <dbReference type="NCBI Taxonomy" id="445710"/>
    <lineage>
        <taxon>Bacteria</taxon>
        <taxon>Pseudomonadati</taxon>
        <taxon>Pseudomonadota</taxon>
        <taxon>Gammaproteobacteria</taxon>
        <taxon>Lysobacterales</taxon>
        <taxon>Rhodanobacteraceae</taxon>
        <taxon>Dyella</taxon>
    </lineage>
</organism>
<keyword evidence="1" id="KW-1133">Transmembrane helix</keyword>
<feature type="transmembrane region" description="Helical" evidence="1">
    <location>
        <begin position="20"/>
        <end position="38"/>
    </location>
</feature>